<evidence type="ECO:0000313" key="2">
    <source>
        <dbReference type="Proteomes" id="UP001054837"/>
    </source>
</evidence>
<evidence type="ECO:0000313" key="1">
    <source>
        <dbReference type="EMBL" id="GIY89144.1"/>
    </source>
</evidence>
<reference evidence="1 2" key="1">
    <citation type="submission" date="2021-06" db="EMBL/GenBank/DDBJ databases">
        <title>Caerostris darwini draft genome.</title>
        <authorList>
            <person name="Kono N."/>
            <person name="Arakawa K."/>
        </authorList>
    </citation>
    <scope>NUCLEOTIDE SEQUENCE [LARGE SCALE GENOMIC DNA]</scope>
</reference>
<gene>
    <name evidence="1" type="ORF">CDAR_116491</name>
</gene>
<protein>
    <submittedName>
        <fullName evidence="1">Uncharacterized protein</fullName>
    </submittedName>
</protein>
<name>A0AAV4X5Q6_9ARAC</name>
<comment type="caution">
    <text evidence="1">The sequence shown here is derived from an EMBL/GenBank/DDBJ whole genome shotgun (WGS) entry which is preliminary data.</text>
</comment>
<sequence length="135" mass="15487">MNLFFTKGINTEELVQIEIIQTEAIVKLCFCKLSLLGVAGSPERSIKDEIFKTRVHRLPIFFSKNTILENKDQYLLHDTLSLVCKFSCLTGSIVHHYCSTSDVPQIPSPLSHDFMNPLIRKIECDDTQKEFFSFT</sequence>
<proteinExistence type="predicted"/>
<keyword evidence="2" id="KW-1185">Reference proteome</keyword>
<dbReference type="Proteomes" id="UP001054837">
    <property type="component" value="Unassembled WGS sequence"/>
</dbReference>
<dbReference type="AlphaFoldDB" id="A0AAV4X5Q6"/>
<accession>A0AAV4X5Q6</accession>
<dbReference type="EMBL" id="BPLQ01015585">
    <property type="protein sequence ID" value="GIY89144.1"/>
    <property type="molecule type" value="Genomic_DNA"/>
</dbReference>
<organism evidence="1 2">
    <name type="scientific">Caerostris darwini</name>
    <dbReference type="NCBI Taxonomy" id="1538125"/>
    <lineage>
        <taxon>Eukaryota</taxon>
        <taxon>Metazoa</taxon>
        <taxon>Ecdysozoa</taxon>
        <taxon>Arthropoda</taxon>
        <taxon>Chelicerata</taxon>
        <taxon>Arachnida</taxon>
        <taxon>Araneae</taxon>
        <taxon>Araneomorphae</taxon>
        <taxon>Entelegynae</taxon>
        <taxon>Araneoidea</taxon>
        <taxon>Araneidae</taxon>
        <taxon>Caerostris</taxon>
    </lineage>
</organism>